<sequence>MTLEEEIAIVRFGQGVLSHDELLAHFSQLEEPKKKKLLFKLSSLVDFADPVDSDIEQAIADCPLKATDPLCVALIIDRFRVNRIGMLKEEDLDRAYTLQAYLFKTAFQRSYEAKKGSPTQWWYWDLSASEIGSTIQTAHQKVVDEVYDDPGFRGEFMCLAKLWKDHDAMMQAQFQEPVLVNVSPSHFLSYDAIISEWAKQNQEVGKFSHGIAALRNSLDRALSAKYGLNPAQAWRLIKDVMKRHS</sequence>
<dbReference type="Pfam" id="PF19383">
    <property type="entry name" value="DUF5958"/>
    <property type="match status" value="1"/>
</dbReference>
<gene>
    <name evidence="1" type="ORF">F0P93_28035</name>
</gene>
<dbReference type="InterPro" id="IPR046002">
    <property type="entry name" value="DUF5958"/>
</dbReference>
<dbReference type="RefSeq" id="WP_150881123.1">
    <property type="nucleotide sequence ID" value="NZ_VTWS01000010.1"/>
</dbReference>
<keyword evidence="2" id="KW-1185">Reference proteome</keyword>
<dbReference type="Proteomes" id="UP000326344">
    <property type="component" value="Unassembled WGS sequence"/>
</dbReference>
<comment type="caution">
    <text evidence="1">The sequence shown here is derived from an EMBL/GenBank/DDBJ whole genome shotgun (WGS) entry which is preliminary data.</text>
</comment>
<evidence type="ECO:0000313" key="2">
    <source>
        <dbReference type="Proteomes" id="UP000326344"/>
    </source>
</evidence>
<protein>
    <submittedName>
        <fullName evidence="1">Uncharacterized protein</fullName>
    </submittedName>
</protein>
<organism evidence="1 2">
    <name type="scientific">Larkinella humicola</name>
    <dbReference type="NCBI Taxonomy" id="2607654"/>
    <lineage>
        <taxon>Bacteria</taxon>
        <taxon>Pseudomonadati</taxon>
        <taxon>Bacteroidota</taxon>
        <taxon>Cytophagia</taxon>
        <taxon>Cytophagales</taxon>
        <taxon>Spirosomataceae</taxon>
        <taxon>Larkinella</taxon>
    </lineage>
</organism>
<proteinExistence type="predicted"/>
<dbReference type="EMBL" id="VTWS01000010">
    <property type="protein sequence ID" value="KAA9346436.1"/>
    <property type="molecule type" value="Genomic_DNA"/>
</dbReference>
<reference evidence="1 2" key="1">
    <citation type="submission" date="2019-09" db="EMBL/GenBank/DDBJ databases">
        <title>Genome Sequence of Larkinella sp MA1.</title>
        <authorList>
            <person name="Srinivasan S."/>
        </authorList>
    </citation>
    <scope>NUCLEOTIDE SEQUENCE [LARGE SCALE GENOMIC DNA]</scope>
    <source>
        <strain evidence="1 2">MA1</strain>
    </source>
</reference>
<evidence type="ECO:0000313" key="1">
    <source>
        <dbReference type="EMBL" id="KAA9346436.1"/>
    </source>
</evidence>
<accession>A0A5N1JBN5</accession>
<name>A0A5N1JBN5_9BACT</name>
<dbReference type="AlphaFoldDB" id="A0A5N1JBN5"/>